<dbReference type="eggNOG" id="KOG1726">
    <property type="taxonomic scope" value="Eukaryota"/>
</dbReference>
<feature type="compositionally biased region" description="Low complexity" evidence="2">
    <location>
        <begin position="259"/>
        <end position="276"/>
    </location>
</feature>
<reference evidence="4" key="5">
    <citation type="submission" date="2018-04" db="UniProtKB">
        <authorList>
            <consortium name="EnsemblFungi"/>
        </authorList>
    </citation>
    <scope>IDENTIFICATION</scope>
    <source>
        <strain evidence="4">R3-111a-1</strain>
    </source>
</reference>
<evidence type="ECO:0000313" key="5">
    <source>
        <dbReference type="Proteomes" id="UP000006039"/>
    </source>
</evidence>
<dbReference type="RefSeq" id="XP_009219819.1">
    <property type="nucleotide sequence ID" value="XM_009221555.1"/>
</dbReference>
<reference evidence="4" key="4">
    <citation type="journal article" date="2015" name="G3 (Bethesda)">
        <title>Genome sequences of three phytopathogenic species of the Magnaporthaceae family of fungi.</title>
        <authorList>
            <person name="Okagaki L.H."/>
            <person name="Nunes C.C."/>
            <person name="Sailsbery J."/>
            <person name="Clay B."/>
            <person name="Brown D."/>
            <person name="John T."/>
            <person name="Oh Y."/>
            <person name="Young N."/>
            <person name="Fitzgerald M."/>
            <person name="Haas B.J."/>
            <person name="Zeng Q."/>
            <person name="Young S."/>
            <person name="Adiconis X."/>
            <person name="Fan L."/>
            <person name="Levin J.Z."/>
            <person name="Mitchell T.K."/>
            <person name="Okubara P.A."/>
            <person name="Farman M.L."/>
            <person name="Kohn L.M."/>
            <person name="Birren B."/>
            <person name="Ma L.-J."/>
            <person name="Dean R.A."/>
        </authorList>
    </citation>
    <scope>NUCLEOTIDE SEQUENCE</scope>
    <source>
        <strain evidence="4">R3-111a-1</strain>
    </source>
</reference>
<keyword evidence="1" id="KW-0812">Transmembrane</keyword>
<dbReference type="VEuPathDB" id="FungiDB:GGTG_03773"/>
<comment type="caution">
    <text evidence="1">Lacks conserved residue(s) required for the propagation of feature annotation.</text>
</comment>
<comment type="subcellular location">
    <subcellularLocation>
        <location evidence="1">Membrane</location>
        <topology evidence="1">Multi-pass membrane protein</topology>
    </subcellularLocation>
</comment>
<reference evidence="5" key="1">
    <citation type="submission" date="2010-07" db="EMBL/GenBank/DDBJ databases">
        <title>The genome sequence of Gaeumannomyces graminis var. tritici strain R3-111a-1.</title>
        <authorList>
            <consortium name="The Broad Institute Genome Sequencing Platform"/>
            <person name="Ma L.-J."/>
            <person name="Dead R."/>
            <person name="Young S."/>
            <person name="Zeng Q."/>
            <person name="Koehrsen M."/>
            <person name="Alvarado L."/>
            <person name="Berlin A."/>
            <person name="Chapman S.B."/>
            <person name="Chen Z."/>
            <person name="Freedman E."/>
            <person name="Gellesch M."/>
            <person name="Goldberg J."/>
            <person name="Griggs A."/>
            <person name="Gujja S."/>
            <person name="Heilman E.R."/>
            <person name="Heiman D."/>
            <person name="Hepburn T."/>
            <person name="Howarth C."/>
            <person name="Jen D."/>
            <person name="Larson L."/>
            <person name="Mehta T."/>
            <person name="Neiman D."/>
            <person name="Pearson M."/>
            <person name="Roberts A."/>
            <person name="Saif S."/>
            <person name="Shea T."/>
            <person name="Shenoy N."/>
            <person name="Sisk P."/>
            <person name="Stolte C."/>
            <person name="Sykes S."/>
            <person name="Walk T."/>
            <person name="White J."/>
            <person name="Yandava C."/>
            <person name="Haas B."/>
            <person name="Nusbaum C."/>
            <person name="Birren B."/>
        </authorList>
    </citation>
    <scope>NUCLEOTIDE SEQUENCE [LARGE SCALE GENOMIC DNA]</scope>
    <source>
        <strain evidence="5">R3-111a-1</strain>
    </source>
</reference>
<feature type="region of interest" description="Disordered" evidence="2">
    <location>
        <begin position="258"/>
        <end position="277"/>
    </location>
</feature>
<comment type="similarity">
    <text evidence="1">Belongs to the DP1 family.</text>
</comment>
<name>J3NR68_GAET3</name>
<evidence type="ECO:0000313" key="3">
    <source>
        <dbReference type="EMBL" id="EJT78674.1"/>
    </source>
</evidence>
<keyword evidence="5" id="KW-1185">Reference proteome</keyword>
<feature type="compositionally biased region" description="Basic and acidic residues" evidence="2">
    <location>
        <begin position="318"/>
        <end position="329"/>
    </location>
</feature>
<gene>
    <name evidence="4" type="primary">20344231</name>
    <name evidence="3" type="ORF">GGTG_03773</name>
</gene>
<feature type="compositionally biased region" description="Low complexity" evidence="2">
    <location>
        <begin position="355"/>
        <end position="381"/>
    </location>
</feature>
<evidence type="ECO:0000256" key="2">
    <source>
        <dbReference type="SAM" id="MobiDB-lite"/>
    </source>
</evidence>
<feature type="transmembrane region" description="Helical" evidence="1">
    <location>
        <begin position="34"/>
        <end position="50"/>
    </location>
</feature>
<dbReference type="InterPro" id="IPR004345">
    <property type="entry name" value="TB2_DP1_HVA22"/>
</dbReference>
<dbReference type="PANTHER" id="PTHR12300">
    <property type="entry name" value="HVA22-LIKE PROTEINS"/>
    <property type="match status" value="1"/>
</dbReference>
<sequence length="381" mass="40257">MFDIFAKTLSSIASFLFPLFGSYKALKTNDPAQLTPWLMYWVVLACALLVESWTDWFLCWVPFYAYIRLFFFLYLILPQTQGARIIYQEQIHPYLQKNEDAIDEFIASTHEKLRAAGLAYLQDAIEWFKTKVLGLPPTPEQAPPPTAAQSAQSYTQNLFARFSLPAARWGGAAGAPDPAAGGAGGNDVFSMLAGAVSAALSAPSTAAPGHGNVSRSAGASSSIIPSSVGEADKADFIATQRDRLTALLAVLDREAAQLPNSKAPTSSSTPSAPSQSRFGRVLEAVEGLNLEKNISSGSFPWKNSAATDESSGSGLSKSRSEQDFEKIEAESGAEDADDGTGVRRRGPQAGGAWNPFGWGASPSAGGPGAHPDAGASSGVDK</sequence>
<dbReference type="EMBL" id="GL385396">
    <property type="protein sequence ID" value="EJT78674.1"/>
    <property type="molecule type" value="Genomic_DNA"/>
</dbReference>
<organism evidence="3">
    <name type="scientific">Gaeumannomyces tritici (strain R3-111a-1)</name>
    <name type="common">Wheat and barley take-all root rot fungus</name>
    <name type="synonym">Gaeumannomyces graminis var. tritici</name>
    <dbReference type="NCBI Taxonomy" id="644352"/>
    <lineage>
        <taxon>Eukaryota</taxon>
        <taxon>Fungi</taxon>
        <taxon>Dikarya</taxon>
        <taxon>Ascomycota</taxon>
        <taxon>Pezizomycotina</taxon>
        <taxon>Sordariomycetes</taxon>
        <taxon>Sordariomycetidae</taxon>
        <taxon>Magnaporthales</taxon>
        <taxon>Magnaporthaceae</taxon>
        <taxon>Gaeumannomyces</taxon>
    </lineage>
</organism>
<dbReference type="OrthoDB" id="434647at2759"/>
<feature type="region of interest" description="Disordered" evidence="2">
    <location>
        <begin position="204"/>
        <end position="225"/>
    </location>
</feature>
<feature type="region of interest" description="Disordered" evidence="2">
    <location>
        <begin position="296"/>
        <end position="381"/>
    </location>
</feature>
<dbReference type="HOGENOM" id="CLU_048918_1_0_1"/>
<accession>J3NR68</accession>
<keyword evidence="1" id="KW-0472">Membrane</keyword>
<protein>
    <recommendedName>
        <fullName evidence="1">Protein YOP1</fullName>
    </recommendedName>
</protein>
<feature type="transmembrane region" description="Helical" evidence="1">
    <location>
        <begin position="57"/>
        <end position="77"/>
    </location>
</feature>
<dbReference type="PANTHER" id="PTHR12300:SF177">
    <property type="entry name" value="PROTEIN YOP1"/>
    <property type="match status" value="1"/>
</dbReference>
<proteinExistence type="inferred from homology"/>
<dbReference type="GO" id="GO:0016020">
    <property type="term" value="C:membrane"/>
    <property type="evidence" value="ECO:0007669"/>
    <property type="project" value="UniProtKB-SubCell"/>
</dbReference>
<evidence type="ECO:0000256" key="1">
    <source>
        <dbReference type="RuleBase" id="RU362006"/>
    </source>
</evidence>
<reference evidence="3" key="2">
    <citation type="submission" date="2010-07" db="EMBL/GenBank/DDBJ databases">
        <authorList>
            <consortium name="The Broad Institute Genome Sequencing Platform"/>
            <consortium name="Broad Institute Genome Sequencing Center for Infectious Disease"/>
            <person name="Ma L.-J."/>
            <person name="Dead R."/>
            <person name="Young S."/>
            <person name="Zeng Q."/>
            <person name="Koehrsen M."/>
            <person name="Alvarado L."/>
            <person name="Berlin A."/>
            <person name="Chapman S.B."/>
            <person name="Chen Z."/>
            <person name="Freedman E."/>
            <person name="Gellesch M."/>
            <person name="Goldberg J."/>
            <person name="Griggs A."/>
            <person name="Gujja S."/>
            <person name="Heilman E.R."/>
            <person name="Heiman D."/>
            <person name="Hepburn T."/>
            <person name="Howarth C."/>
            <person name="Jen D."/>
            <person name="Larson L."/>
            <person name="Mehta T."/>
            <person name="Neiman D."/>
            <person name="Pearson M."/>
            <person name="Roberts A."/>
            <person name="Saif S."/>
            <person name="Shea T."/>
            <person name="Shenoy N."/>
            <person name="Sisk P."/>
            <person name="Stolte C."/>
            <person name="Sykes S."/>
            <person name="Walk T."/>
            <person name="White J."/>
            <person name="Yandava C."/>
            <person name="Haas B."/>
            <person name="Nusbaum C."/>
            <person name="Birren B."/>
        </authorList>
    </citation>
    <scope>NUCLEOTIDE SEQUENCE</scope>
    <source>
        <strain evidence="3">R3-111a-1</strain>
    </source>
</reference>
<keyword evidence="1" id="KW-1133">Transmembrane helix</keyword>
<evidence type="ECO:0000313" key="4">
    <source>
        <dbReference type="EnsemblFungi" id="EJT78674"/>
    </source>
</evidence>
<dbReference type="AlphaFoldDB" id="J3NR68"/>
<dbReference type="Proteomes" id="UP000006039">
    <property type="component" value="Unassembled WGS sequence"/>
</dbReference>
<dbReference type="Pfam" id="PF03134">
    <property type="entry name" value="TB2_DP1_HVA22"/>
    <property type="match status" value="1"/>
</dbReference>
<dbReference type="EnsemblFungi" id="EJT78674">
    <property type="protein sequence ID" value="EJT78674"/>
    <property type="gene ID" value="GGTG_03773"/>
</dbReference>
<dbReference type="GeneID" id="20344231"/>
<reference evidence="3" key="3">
    <citation type="submission" date="2010-09" db="EMBL/GenBank/DDBJ databases">
        <title>Annotation of Gaeumannomyces graminis var. tritici R3-111a-1.</title>
        <authorList>
            <consortium name="The Broad Institute Genome Sequencing Platform"/>
            <person name="Ma L.-J."/>
            <person name="Dead R."/>
            <person name="Young S.K."/>
            <person name="Zeng Q."/>
            <person name="Gargeya S."/>
            <person name="Fitzgerald M."/>
            <person name="Haas B."/>
            <person name="Abouelleil A."/>
            <person name="Alvarado L."/>
            <person name="Arachchi H.M."/>
            <person name="Berlin A."/>
            <person name="Brown A."/>
            <person name="Chapman S.B."/>
            <person name="Chen Z."/>
            <person name="Dunbar C."/>
            <person name="Freedman E."/>
            <person name="Gearin G."/>
            <person name="Gellesch M."/>
            <person name="Goldberg J."/>
            <person name="Griggs A."/>
            <person name="Gujja S."/>
            <person name="Heiman D."/>
            <person name="Howarth C."/>
            <person name="Larson L."/>
            <person name="Lui A."/>
            <person name="MacDonald P.J.P."/>
            <person name="Mehta T."/>
            <person name="Montmayeur A."/>
            <person name="Murphy C."/>
            <person name="Neiman D."/>
            <person name="Pearson M."/>
            <person name="Priest M."/>
            <person name="Roberts A."/>
            <person name="Saif S."/>
            <person name="Shea T."/>
            <person name="Shenoy N."/>
            <person name="Sisk P."/>
            <person name="Stolte C."/>
            <person name="Sykes S."/>
            <person name="Yandava C."/>
            <person name="Wortman J."/>
            <person name="Nusbaum C."/>
            <person name="Birren B."/>
        </authorList>
    </citation>
    <scope>NUCLEOTIDE SEQUENCE</scope>
    <source>
        <strain evidence="3">R3-111a-1</strain>
    </source>
</reference>
<dbReference type="STRING" id="644352.J3NR68"/>